<feature type="transmembrane region" description="Helical" evidence="1">
    <location>
        <begin position="38"/>
        <end position="60"/>
    </location>
</feature>
<evidence type="ECO:0000256" key="1">
    <source>
        <dbReference type="SAM" id="Phobius"/>
    </source>
</evidence>
<proteinExistence type="predicted"/>
<gene>
    <name evidence="2" type="ORF">ACFO4O_16335</name>
</gene>
<keyword evidence="3" id="KW-1185">Reference proteome</keyword>
<reference evidence="3" key="1">
    <citation type="journal article" date="2019" name="Int. J. Syst. Evol. Microbiol.">
        <title>The Global Catalogue of Microorganisms (GCM) 10K type strain sequencing project: providing services to taxonomists for standard genome sequencing and annotation.</title>
        <authorList>
            <consortium name="The Broad Institute Genomics Platform"/>
            <consortium name="The Broad Institute Genome Sequencing Center for Infectious Disease"/>
            <person name="Wu L."/>
            <person name="Ma J."/>
        </authorList>
    </citation>
    <scope>NUCLEOTIDE SEQUENCE [LARGE SCALE GENOMIC DNA]</scope>
    <source>
        <strain evidence="3">KACC 12507</strain>
    </source>
</reference>
<dbReference type="Proteomes" id="UP001595897">
    <property type="component" value="Unassembled WGS sequence"/>
</dbReference>
<evidence type="ECO:0000313" key="2">
    <source>
        <dbReference type="EMBL" id="MFC4701725.1"/>
    </source>
</evidence>
<protein>
    <submittedName>
        <fullName evidence="2">Uncharacterized protein</fullName>
    </submittedName>
</protein>
<organism evidence="2 3">
    <name type="scientific">Glaciecola siphonariae</name>
    <dbReference type="NCBI Taxonomy" id="521012"/>
    <lineage>
        <taxon>Bacteria</taxon>
        <taxon>Pseudomonadati</taxon>
        <taxon>Pseudomonadota</taxon>
        <taxon>Gammaproteobacteria</taxon>
        <taxon>Alteromonadales</taxon>
        <taxon>Alteromonadaceae</taxon>
        <taxon>Glaciecola</taxon>
    </lineage>
</organism>
<dbReference type="RefSeq" id="WP_382410477.1">
    <property type="nucleotide sequence ID" value="NZ_JBHSGU010000021.1"/>
</dbReference>
<comment type="caution">
    <text evidence="2">The sequence shown here is derived from an EMBL/GenBank/DDBJ whole genome shotgun (WGS) entry which is preliminary data.</text>
</comment>
<accession>A0ABV9M1D0</accession>
<sequence>MKFLLNIVLLAALVGLGYWAYIELLAGETTFGSRRHPVAVIAACFFFSTYLIIDTILIAIKPWVKEHPKLYTRLYSGFWTFLLGPEKSRDET</sequence>
<evidence type="ECO:0000313" key="3">
    <source>
        <dbReference type="Proteomes" id="UP001595897"/>
    </source>
</evidence>
<dbReference type="EMBL" id="JBHSGU010000021">
    <property type="protein sequence ID" value="MFC4701725.1"/>
    <property type="molecule type" value="Genomic_DNA"/>
</dbReference>
<keyword evidence="1" id="KW-1133">Transmembrane helix</keyword>
<name>A0ABV9M1D0_9ALTE</name>
<keyword evidence="1" id="KW-0812">Transmembrane</keyword>
<keyword evidence="1" id="KW-0472">Membrane</keyword>
<feature type="transmembrane region" description="Helical" evidence="1">
    <location>
        <begin position="7"/>
        <end position="26"/>
    </location>
</feature>